<dbReference type="Proteomes" id="UP000193978">
    <property type="component" value="Chromosome"/>
</dbReference>
<dbReference type="GO" id="GO:0004827">
    <property type="term" value="F:proline-tRNA ligase activity"/>
    <property type="evidence" value="ECO:0007669"/>
    <property type="project" value="TreeGrafter"/>
</dbReference>
<evidence type="ECO:0000313" key="3">
    <source>
        <dbReference type="Proteomes" id="UP000193978"/>
    </source>
</evidence>
<dbReference type="PANTHER" id="PTHR42753">
    <property type="entry name" value="MITOCHONDRIAL RIBOSOME PROTEIN L39/PROLYL-TRNA LIGASE FAMILY MEMBER"/>
    <property type="match status" value="1"/>
</dbReference>
<protein>
    <recommendedName>
        <fullName evidence="1">Anticodon-binding domain-containing protein</fullName>
    </recommendedName>
</protein>
<feature type="domain" description="Anticodon-binding" evidence="1">
    <location>
        <begin position="58"/>
        <end position="112"/>
    </location>
</feature>
<dbReference type="KEGG" id="mbry:B1812_11655"/>
<dbReference type="GO" id="GO:0005829">
    <property type="term" value="C:cytosol"/>
    <property type="evidence" value="ECO:0007669"/>
    <property type="project" value="TreeGrafter"/>
</dbReference>
<evidence type="ECO:0000259" key="1">
    <source>
        <dbReference type="Pfam" id="PF03129"/>
    </source>
</evidence>
<dbReference type="Pfam" id="PF03129">
    <property type="entry name" value="HGTP_anticodon"/>
    <property type="match status" value="1"/>
</dbReference>
<dbReference type="GO" id="GO:0006433">
    <property type="term" value="P:prolyl-tRNA aminoacylation"/>
    <property type="evidence" value="ECO:0007669"/>
    <property type="project" value="TreeGrafter"/>
</dbReference>
<dbReference type="InterPro" id="IPR045864">
    <property type="entry name" value="aa-tRNA-synth_II/BPL/LPL"/>
</dbReference>
<name>A0A1W6MVI5_9HYPH</name>
<gene>
    <name evidence="2" type="ORF">B1812_11655</name>
</gene>
<dbReference type="EMBL" id="CP019948">
    <property type="protein sequence ID" value="ARN81618.1"/>
    <property type="molecule type" value="Genomic_DNA"/>
</dbReference>
<dbReference type="PANTHER" id="PTHR42753:SF2">
    <property type="entry name" value="PROLINE--TRNA LIGASE"/>
    <property type="match status" value="1"/>
</dbReference>
<evidence type="ECO:0000313" key="2">
    <source>
        <dbReference type="EMBL" id="ARN81618.1"/>
    </source>
</evidence>
<sequence>MRLSRYCLPILREKPKEAEIVSHRLMLRAGLIRQESAGIYAWLPLGLKVLNKINAIIRDGRPGAKFATLDLIGLPWRIVVGPKDLADGKIELKRRRTGQRENLSPEAAVAHVVAAVKAAQGGSE</sequence>
<dbReference type="OrthoDB" id="9809052at2"/>
<reference evidence="2 3" key="1">
    <citation type="submission" date="2017-02" db="EMBL/GenBank/DDBJ databases">
        <authorList>
            <person name="Peterson S.W."/>
        </authorList>
    </citation>
    <scope>NUCLEOTIDE SEQUENCE [LARGE SCALE GENOMIC DNA]</scope>
    <source>
        <strain evidence="2 3">S285</strain>
    </source>
</reference>
<dbReference type="AlphaFoldDB" id="A0A1W6MVI5"/>
<dbReference type="STRING" id="655015.B1812_11655"/>
<organism evidence="2 3">
    <name type="scientific">Methylocystis bryophila</name>
    <dbReference type="NCBI Taxonomy" id="655015"/>
    <lineage>
        <taxon>Bacteria</taxon>
        <taxon>Pseudomonadati</taxon>
        <taxon>Pseudomonadota</taxon>
        <taxon>Alphaproteobacteria</taxon>
        <taxon>Hyphomicrobiales</taxon>
        <taxon>Methylocystaceae</taxon>
        <taxon>Methylocystis</taxon>
    </lineage>
</organism>
<proteinExistence type="predicted"/>
<accession>A0A1W6MVI5</accession>
<keyword evidence="3" id="KW-1185">Reference proteome</keyword>
<dbReference type="SUPFAM" id="SSF52954">
    <property type="entry name" value="Class II aaRS ABD-related"/>
    <property type="match status" value="1"/>
</dbReference>
<dbReference type="InterPro" id="IPR050062">
    <property type="entry name" value="Pro-tRNA_synthetase"/>
</dbReference>
<dbReference type="Gene3D" id="3.30.930.10">
    <property type="entry name" value="Bira Bifunctional Protein, Domain 2"/>
    <property type="match status" value="1"/>
</dbReference>
<dbReference type="InterPro" id="IPR004154">
    <property type="entry name" value="Anticodon-bd"/>
</dbReference>
<dbReference type="SUPFAM" id="SSF55681">
    <property type="entry name" value="Class II aaRS and biotin synthetases"/>
    <property type="match status" value="1"/>
</dbReference>